<keyword evidence="2" id="KW-0645">Protease</keyword>
<dbReference type="Proteomes" id="UP000631114">
    <property type="component" value="Unassembled WGS sequence"/>
</dbReference>
<dbReference type="OrthoDB" id="696486at2759"/>
<dbReference type="SMART" id="SM00343">
    <property type="entry name" value="ZnF_C2HC"/>
    <property type="match status" value="1"/>
</dbReference>
<dbReference type="PROSITE" id="PS50158">
    <property type="entry name" value="ZF_CCHC"/>
    <property type="match status" value="1"/>
</dbReference>
<proteinExistence type="inferred from homology"/>
<sequence>MPRNNNRHYYYLMLMGGSKVISLPGQQEKCFQCGQVGHLAAECHGSSNGKAIDETPIHKKKYHVWDTRQCTCCNSYDAHEEYISDMTYAADSLKLNFGNEDKSNNEMQLTFAACAIHLDNDISEYRRWFVPIVEGNHWWLYVFDPSARKVVILDSLASSASYIYRGMKSMKSMVTKMHFTLSVIGDEYAKKCGVKD</sequence>
<evidence type="ECO:0000313" key="6">
    <source>
        <dbReference type="EMBL" id="KAF9592912.1"/>
    </source>
</evidence>
<gene>
    <name evidence="6" type="ORF">IFM89_018628</name>
</gene>
<feature type="domain" description="CCHC-type" evidence="5">
    <location>
        <begin position="29"/>
        <end position="43"/>
    </location>
</feature>
<dbReference type="Pfam" id="PF00098">
    <property type="entry name" value="zf-CCHC"/>
    <property type="match status" value="1"/>
</dbReference>
<evidence type="ECO:0000256" key="1">
    <source>
        <dbReference type="ARBA" id="ARBA00005234"/>
    </source>
</evidence>
<organism evidence="6 7">
    <name type="scientific">Coptis chinensis</name>
    <dbReference type="NCBI Taxonomy" id="261450"/>
    <lineage>
        <taxon>Eukaryota</taxon>
        <taxon>Viridiplantae</taxon>
        <taxon>Streptophyta</taxon>
        <taxon>Embryophyta</taxon>
        <taxon>Tracheophyta</taxon>
        <taxon>Spermatophyta</taxon>
        <taxon>Magnoliopsida</taxon>
        <taxon>Ranunculales</taxon>
        <taxon>Ranunculaceae</taxon>
        <taxon>Coptidoideae</taxon>
        <taxon>Coptis</taxon>
    </lineage>
</organism>
<dbReference type="AlphaFoldDB" id="A0A835LHQ6"/>
<dbReference type="EMBL" id="JADFTS010000008">
    <property type="protein sequence ID" value="KAF9592912.1"/>
    <property type="molecule type" value="Genomic_DNA"/>
</dbReference>
<dbReference type="Gene3D" id="3.40.395.10">
    <property type="entry name" value="Adenoviral Proteinase, Chain A"/>
    <property type="match status" value="1"/>
</dbReference>
<dbReference type="GO" id="GO:0008270">
    <property type="term" value="F:zinc ion binding"/>
    <property type="evidence" value="ECO:0007669"/>
    <property type="project" value="UniProtKB-KW"/>
</dbReference>
<comment type="caution">
    <text evidence="6">The sequence shown here is derived from an EMBL/GenBank/DDBJ whole genome shotgun (WGS) entry which is preliminary data.</text>
</comment>
<dbReference type="GO" id="GO:0008234">
    <property type="term" value="F:cysteine-type peptidase activity"/>
    <property type="evidence" value="ECO:0007669"/>
    <property type="project" value="InterPro"/>
</dbReference>
<evidence type="ECO:0000256" key="4">
    <source>
        <dbReference type="PROSITE-ProRule" id="PRU00047"/>
    </source>
</evidence>
<dbReference type="GO" id="GO:0006508">
    <property type="term" value="P:proteolysis"/>
    <property type="evidence" value="ECO:0007669"/>
    <property type="project" value="UniProtKB-KW"/>
</dbReference>
<dbReference type="InterPro" id="IPR001878">
    <property type="entry name" value="Znf_CCHC"/>
</dbReference>
<dbReference type="InterPro" id="IPR038765">
    <property type="entry name" value="Papain-like_cys_pep_sf"/>
</dbReference>
<keyword evidence="3" id="KW-0378">Hydrolase</keyword>
<evidence type="ECO:0000256" key="2">
    <source>
        <dbReference type="ARBA" id="ARBA00022670"/>
    </source>
</evidence>
<dbReference type="InterPro" id="IPR036875">
    <property type="entry name" value="Znf_CCHC_sf"/>
</dbReference>
<evidence type="ECO:0000313" key="7">
    <source>
        <dbReference type="Proteomes" id="UP000631114"/>
    </source>
</evidence>
<name>A0A835LHQ6_9MAGN</name>
<dbReference type="SUPFAM" id="SSF57756">
    <property type="entry name" value="Retrovirus zinc finger-like domains"/>
    <property type="match status" value="1"/>
</dbReference>
<keyword evidence="4" id="KW-0862">Zinc</keyword>
<evidence type="ECO:0000256" key="3">
    <source>
        <dbReference type="ARBA" id="ARBA00022801"/>
    </source>
</evidence>
<keyword evidence="4" id="KW-0863">Zinc-finger</keyword>
<protein>
    <recommendedName>
        <fullName evidence="5">CCHC-type domain-containing protein</fullName>
    </recommendedName>
</protein>
<comment type="similarity">
    <text evidence="1">Belongs to the peptidase C48 family.</text>
</comment>
<dbReference type="Pfam" id="PF02902">
    <property type="entry name" value="Peptidase_C48"/>
    <property type="match status" value="1"/>
</dbReference>
<keyword evidence="4" id="KW-0479">Metal-binding</keyword>
<accession>A0A835LHQ6</accession>
<dbReference type="SUPFAM" id="SSF54001">
    <property type="entry name" value="Cysteine proteinases"/>
    <property type="match status" value="1"/>
</dbReference>
<keyword evidence="7" id="KW-1185">Reference proteome</keyword>
<dbReference type="GO" id="GO:0003676">
    <property type="term" value="F:nucleic acid binding"/>
    <property type="evidence" value="ECO:0007669"/>
    <property type="project" value="InterPro"/>
</dbReference>
<reference evidence="6 7" key="1">
    <citation type="submission" date="2020-10" db="EMBL/GenBank/DDBJ databases">
        <title>The Coptis chinensis genome and diversification of protoberbering-type alkaloids.</title>
        <authorList>
            <person name="Wang B."/>
            <person name="Shu S."/>
            <person name="Song C."/>
            <person name="Liu Y."/>
        </authorList>
    </citation>
    <scope>NUCLEOTIDE SEQUENCE [LARGE SCALE GENOMIC DNA]</scope>
    <source>
        <strain evidence="6">HL-2020</strain>
        <tissue evidence="6">Leaf</tissue>
    </source>
</reference>
<dbReference type="InterPro" id="IPR003653">
    <property type="entry name" value="Peptidase_C48_C"/>
</dbReference>
<evidence type="ECO:0000259" key="5">
    <source>
        <dbReference type="PROSITE" id="PS50158"/>
    </source>
</evidence>